<protein>
    <submittedName>
        <fullName evidence="1">Uncharacterized protein</fullName>
    </submittedName>
</protein>
<comment type="caution">
    <text evidence="1">The sequence shown here is derived from an EMBL/GenBank/DDBJ whole genome shotgun (WGS) entry which is preliminary data.</text>
</comment>
<sequence>MVLVLLQAGKKAKEFLNTELFSSKLRLKAITQSKTREILIPLTFVILTHGVRLEAKTKNLTASYRKAG</sequence>
<reference evidence="1 2" key="1">
    <citation type="submission" date="2018-06" db="EMBL/GenBank/DDBJ databases">
        <title>Genomic Encyclopedia of Archaeal and Bacterial Type Strains, Phase II (KMG-II): from individual species to whole genera.</title>
        <authorList>
            <person name="Goeker M."/>
        </authorList>
    </citation>
    <scope>NUCLEOTIDE SEQUENCE [LARGE SCALE GENOMIC DNA]</scope>
    <source>
        <strain evidence="1 2">T4</strain>
    </source>
</reference>
<dbReference type="EMBL" id="QKTX01000002">
    <property type="protein sequence ID" value="PZV86465.1"/>
    <property type="molecule type" value="Genomic_DNA"/>
</dbReference>
<dbReference type="AlphaFoldDB" id="A0A326RXF0"/>
<organism evidence="1 2">
    <name type="scientific">Algoriphagus aquaeductus</name>
    <dbReference type="NCBI Taxonomy" id="475299"/>
    <lineage>
        <taxon>Bacteria</taxon>
        <taxon>Pseudomonadati</taxon>
        <taxon>Bacteroidota</taxon>
        <taxon>Cytophagia</taxon>
        <taxon>Cytophagales</taxon>
        <taxon>Cyclobacteriaceae</taxon>
        <taxon>Algoriphagus</taxon>
    </lineage>
</organism>
<evidence type="ECO:0000313" key="2">
    <source>
        <dbReference type="Proteomes" id="UP000248917"/>
    </source>
</evidence>
<name>A0A326RXF0_9BACT</name>
<accession>A0A326RXF0</accession>
<keyword evidence="2" id="KW-1185">Reference proteome</keyword>
<dbReference type="Proteomes" id="UP000248917">
    <property type="component" value="Unassembled WGS sequence"/>
</dbReference>
<gene>
    <name evidence="1" type="ORF">CLV31_102365</name>
</gene>
<evidence type="ECO:0000313" key="1">
    <source>
        <dbReference type="EMBL" id="PZV86465.1"/>
    </source>
</evidence>
<proteinExistence type="predicted"/>